<gene>
    <name evidence="1" type="ORF">BpHYR1_024210</name>
</gene>
<reference evidence="1 2" key="1">
    <citation type="journal article" date="2018" name="Sci. Rep.">
        <title>Genomic signatures of local adaptation to the degree of environmental predictability in rotifers.</title>
        <authorList>
            <person name="Franch-Gras L."/>
            <person name="Hahn C."/>
            <person name="Garcia-Roger E.M."/>
            <person name="Carmona M.J."/>
            <person name="Serra M."/>
            <person name="Gomez A."/>
        </authorList>
    </citation>
    <scope>NUCLEOTIDE SEQUENCE [LARGE SCALE GENOMIC DNA]</scope>
    <source>
        <strain evidence="1">HYR1</strain>
    </source>
</reference>
<sequence>MNGKAVEDGAFTLHSHGNLEKRESYSLKPHELIKKLINLIEKFNELFEKFNLGKIIFIPNSLSRIIYPNFRNFKYLRKLI</sequence>
<dbReference type="Proteomes" id="UP000276133">
    <property type="component" value="Unassembled WGS sequence"/>
</dbReference>
<accession>A0A3M7SH79</accession>
<comment type="caution">
    <text evidence="1">The sequence shown here is derived from an EMBL/GenBank/DDBJ whole genome shotgun (WGS) entry which is preliminary data.</text>
</comment>
<evidence type="ECO:0000313" key="1">
    <source>
        <dbReference type="EMBL" id="RNA35143.1"/>
    </source>
</evidence>
<organism evidence="1 2">
    <name type="scientific">Brachionus plicatilis</name>
    <name type="common">Marine rotifer</name>
    <name type="synonym">Brachionus muelleri</name>
    <dbReference type="NCBI Taxonomy" id="10195"/>
    <lineage>
        <taxon>Eukaryota</taxon>
        <taxon>Metazoa</taxon>
        <taxon>Spiralia</taxon>
        <taxon>Gnathifera</taxon>
        <taxon>Rotifera</taxon>
        <taxon>Eurotatoria</taxon>
        <taxon>Monogononta</taxon>
        <taxon>Pseudotrocha</taxon>
        <taxon>Ploima</taxon>
        <taxon>Brachionidae</taxon>
        <taxon>Brachionus</taxon>
    </lineage>
</organism>
<name>A0A3M7SH79_BRAPC</name>
<evidence type="ECO:0000313" key="2">
    <source>
        <dbReference type="Proteomes" id="UP000276133"/>
    </source>
</evidence>
<proteinExistence type="predicted"/>
<dbReference type="EMBL" id="REGN01001370">
    <property type="protein sequence ID" value="RNA35143.1"/>
    <property type="molecule type" value="Genomic_DNA"/>
</dbReference>
<protein>
    <submittedName>
        <fullName evidence="1">Uncharacterized protein</fullName>
    </submittedName>
</protein>
<keyword evidence="2" id="KW-1185">Reference proteome</keyword>
<dbReference type="AlphaFoldDB" id="A0A3M7SH79"/>